<evidence type="ECO:0008006" key="5">
    <source>
        <dbReference type="Google" id="ProtNLM"/>
    </source>
</evidence>
<dbReference type="PANTHER" id="PTHR12815:SF18">
    <property type="entry name" value="SORTING AND ASSEMBLY MACHINERY COMPONENT 50 HOMOLOG"/>
    <property type="match status" value="1"/>
</dbReference>
<dbReference type="PANTHER" id="PTHR12815">
    <property type="entry name" value="SORTING AND ASSEMBLY MACHINERY SAMM50 PROTEIN FAMILY MEMBER"/>
    <property type="match status" value="1"/>
</dbReference>
<keyword evidence="1" id="KW-0472">Membrane</keyword>
<dbReference type="Gene3D" id="2.40.160.50">
    <property type="entry name" value="membrane protein fhac: a member of the omp85/tpsb transporter family"/>
    <property type="match status" value="1"/>
</dbReference>
<evidence type="ECO:0000256" key="2">
    <source>
        <dbReference type="ARBA" id="ARBA00022692"/>
    </source>
</evidence>
<evidence type="ECO:0000256" key="1">
    <source>
        <dbReference type="ARBA" id="ARBA00022452"/>
    </source>
</evidence>
<proteinExistence type="predicted"/>
<accession>A0A4Q7MTX1</accession>
<sequence>MFLLFAWPMAAGAQYALHIIPVDRDSTFIKDSLRLQSNFKDRHNCEEYVRKIPTILQQRGFPVVSVDSERYDSTEATIELYVGAALRWAYLNTDSIDKRILDAVAWNRKDYEYKRIDMLKVQELQDKILDHLENSGYPFAKVLLDSIGLQGEEFSARLRVEKGPMYKIDSIRNNGKANLSANYLQHYLGIMNGSLYQKKKLQLISQRLRELPFVEEERPWDLTLMGEGSILNVYLKPRKSSQVNVLIGLLPDNNNSGTAQSSKLLVTGEATVNLKNALGGGELIGLNWQQIQPKSPRLNLAFQQPYLFNSPFGMNAAFDLFKKDSSFINISFLVGAQYAVSTGNTGSVFIQNTRSNLLTVDTNVVKSEKRLPPEADVSAVNLGVNYEWYNTDYRFNPRKGTDLFISASAGTKKIRKNNVIVKLKDQGNPEFDYNSLYDTFQLNSYQFRVKAVASQYFKLTRVSTLKMAFNGGWFQSPDIFRNELFQIGGYKLLRGFDEESIYASSYAVGTSEYRYLLGQNSFLFAFIDFGWARSDSRNIKVNNTFLGTGIGMAFETKAGIFNISYAVGKRDDTKFNMRQAKIHLGYVNYF</sequence>
<protein>
    <recommendedName>
        <fullName evidence="5">Bacterial surface antigen (D15) domain-containing protein</fullName>
    </recommendedName>
</protein>
<comment type="caution">
    <text evidence="3">The sequence shown here is derived from an EMBL/GenBank/DDBJ whole genome shotgun (WGS) entry which is preliminary data.</text>
</comment>
<keyword evidence="2" id="KW-0812">Transmembrane</keyword>
<dbReference type="AlphaFoldDB" id="A0A4Q7MTX1"/>
<name>A0A4Q7MTX1_9BACT</name>
<gene>
    <name evidence="3" type="ORF">EV199_4245</name>
</gene>
<reference evidence="3 4" key="1">
    <citation type="submission" date="2019-02" db="EMBL/GenBank/DDBJ databases">
        <title>Genomic Encyclopedia of Type Strains, Phase IV (KMG-IV): sequencing the most valuable type-strain genomes for metagenomic binning, comparative biology and taxonomic classification.</title>
        <authorList>
            <person name="Goeker M."/>
        </authorList>
    </citation>
    <scope>NUCLEOTIDE SEQUENCE [LARGE SCALE GENOMIC DNA]</scope>
    <source>
        <strain evidence="3 4">DSM 18116</strain>
    </source>
</reference>
<keyword evidence="1" id="KW-1134">Transmembrane beta strand</keyword>
<keyword evidence="4" id="KW-1185">Reference proteome</keyword>
<evidence type="ECO:0000313" key="3">
    <source>
        <dbReference type="EMBL" id="RZS72326.1"/>
    </source>
</evidence>
<organism evidence="3 4">
    <name type="scientific">Pseudobacter ginsenosidimutans</name>
    <dbReference type="NCBI Taxonomy" id="661488"/>
    <lineage>
        <taxon>Bacteria</taxon>
        <taxon>Pseudomonadati</taxon>
        <taxon>Bacteroidota</taxon>
        <taxon>Chitinophagia</taxon>
        <taxon>Chitinophagales</taxon>
        <taxon>Chitinophagaceae</taxon>
        <taxon>Pseudobacter</taxon>
    </lineage>
</organism>
<evidence type="ECO:0000313" key="4">
    <source>
        <dbReference type="Proteomes" id="UP000293874"/>
    </source>
</evidence>
<dbReference type="Proteomes" id="UP000293874">
    <property type="component" value="Unassembled WGS sequence"/>
</dbReference>
<dbReference type="EMBL" id="SGXA01000002">
    <property type="protein sequence ID" value="RZS72326.1"/>
    <property type="molecule type" value="Genomic_DNA"/>
</dbReference>
<dbReference type="InterPro" id="IPR039910">
    <property type="entry name" value="D15-like"/>
</dbReference>